<dbReference type="InterPro" id="IPR003203">
    <property type="entry name" value="CobU/CobP"/>
</dbReference>
<keyword evidence="1" id="KW-0548">Nucleotidyltransferase</keyword>
<proteinExistence type="predicted"/>
<gene>
    <name evidence="1" type="ORF">ACFYKX_20475</name>
</gene>
<dbReference type="SUPFAM" id="SSF52540">
    <property type="entry name" value="P-loop containing nucleoside triphosphate hydrolases"/>
    <property type="match status" value="1"/>
</dbReference>
<keyword evidence="1" id="KW-0808">Transferase</keyword>
<dbReference type="GO" id="GO:0016301">
    <property type="term" value="F:kinase activity"/>
    <property type="evidence" value="ECO:0007669"/>
    <property type="project" value="UniProtKB-KW"/>
</dbReference>
<evidence type="ECO:0000313" key="1">
    <source>
        <dbReference type="EMBL" id="MFE8702988.1"/>
    </source>
</evidence>
<sequence length="145" mass="16979">MHFVTGGAFNGKRDWVTKQYPEAHWVSAYKGETFVDLSNLEHFECVVFEGIEQWIKNDATGLNRRTALDKWREIIEQWIDWEHKKQNRQVIIIGTDISKGIVPISKEDRLWRDITGWVYQVLALNSSRVDAIWYGINTTIKGDLK</sequence>
<reference evidence="1 2" key="1">
    <citation type="submission" date="2024-08" db="EMBL/GenBank/DDBJ databases">
        <title>Two novel Cytobacillus novel species.</title>
        <authorList>
            <person name="Liu G."/>
        </authorList>
    </citation>
    <scope>NUCLEOTIDE SEQUENCE [LARGE SCALE GENOMIC DNA]</scope>
    <source>
        <strain evidence="1 2">FJAT-54145</strain>
    </source>
</reference>
<comment type="caution">
    <text evidence="1">The sequence shown here is derived from an EMBL/GenBank/DDBJ whole genome shotgun (WGS) entry which is preliminary data.</text>
</comment>
<evidence type="ECO:0000313" key="2">
    <source>
        <dbReference type="Proteomes" id="UP001601059"/>
    </source>
</evidence>
<dbReference type="Proteomes" id="UP001601059">
    <property type="component" value="Unassembled WGS sequence"/>
</dbReference>
<dbReference type="Gene3D" id="3.40.50.300">
    <property type="entry name" value="P-loop containing nucleotide triphosphate hydrolases"/>
    <property type="match status" value="1"/>
</dbReference>
<dbReference type="RefSeq" id="WP_389363134.1">
    <property type="nucleotide sequence ID" value="NZ_JBIACK010000012.1"/>
</dbReference>
<name>A0ABW6KFE2_9BACI</name>
<keyword evidence="2" id="KW-1185">Reference proteome</keyword>
<dbReference type="InterPro" id="IPR027417">
    <property type="entry name" value="P-loop_NTPase"/>
</dbReference>
<protein>
    <submittedName>
        <fullName evidence="1">Bifunctional adenosylcobinamide kinase/adenosylcobinamide-phosphate guanylyltransferase</fullName>
    </submittedName>
</protein>
<dbReference type="Pfam" id="PF02283">
    <property type="entry name" value="CobU"/>
    <property type="match status" value="1"/>
</dbReference>
<keyword evidence="1" id="KW-0418">Kinase</keyword>
<dbReference type="GO" id="GO:0016779">
    <property type="term" value="F:nucleotidyltransferase activity"/>
    <property type="evidence" value="ECO:0007669"/>
    <property type="project" value="UniProtKB-KW"/>
</dbReference>
<dbReference type="EMBL" id="JBIACK010000012">
    <property type="protein sequence ID" value="MFE8702988.1"/>
    <property type="molecule type" value="Genomic_DNA"/>
</dbReference>
<accession>A0ABW6KFE2</accession>
<organism evidence="1 2">
    <name type="scientific">Cytobacillus spartinae</name>
    <dbReference type="NCBI Taxonomy" id="3299023"/>
    <lineage>
        <taxon>Bacteria</taxon>
        <taxon>Bacillati</taxon>
        <taxon>Bacillota</taxon>
        <taxon>Bacilli</taxon>
        <taxon>Bacillales</taxon>
        <taxon>Bacillaceae</taxon>
        <taxon>Cytobacillus</taxon>
    </lineage>
</organism>